<evidence type="ECO:0000256" key="3">
    <source>
        <dbReference type="ARBA" id="ARBA00022737"/>
    </source>
</evidence>
<dbReference type="Pfam" id="PF00096">
    <property type="entry name" value="zf-C2H2"/>
    <property type="match status" value="2"/>
</dbReference>
<proteinExistence type="predicted"/>
<evidence type="ECO:0000256" key="2">
    <source>
        <dbReference type="ARBA" id="ARBA00022723"/>
    </source>
</evidence>
<keyword evidence="2 8" id="KW-0479">Metal-binding</keyword>
<keyword evidence="3" id="KW-0677">Repeat</keyword>
<dbReference type="Pfam" id="PF13912">
    <property type="entry name" value="zf-C2H2_6"/>
    <property type="match status" value="1"/>
</dbReference>
<evidence type="ECO:0000256" key="6">
    <source>
        <dbReference type="ARBA" id="ARBA00023242"/>
    </source>
</evidence>
<dbReference type="Pfam" id="PF07776">
    <property type="entry name" value="zf-AD"/>
    <property type="match status" value="1"/>
</dbReference>
<dbReference type="PROSITE" id="PS50157">
    <property type="entry name" value="ZINC_FINGER_C2H2_2"/>
    <property type="match status" value="4"/>
</dbReference>
<feature type="binding site" evidence="8">
    <location>
        <position position="204"/>
    </location>
    <ligand>
        <name>Zn(2+)</name>
        <dbReference type="ChEBI" id="CHEBI:29105"/>
    </ligand>
</feature>
<dbReference type="GO" id="GO:0030674">
    <property type="term" value="F:protein-macromolecule adaptor activity"/>
    <property type="evidence" value="ECO:0007669"/>
    <property type="project" value="UniProtKB-ARBA"/>
</dbReference>
<accession>A0A0L7KQ58</accession>
<feature type="domain" description="ZAD" evidence="10">
    <location>
        <begin position="159"/>
        <end position="228"/>
    </location>
</feature>
<feature type="domain" description="C2H2-type" evidence="9">
    <location>
        <begin position="357"/>
        <end position="384"/>
    </location>
</feature>
<keyword evidence="5 8" id="KW-0862">Zinc</keyword>
<dbReference type="GO" id="GO:0000977">
    <property type="term" value="F:RNA polymerase II transcription regulatory region sequence-specific DNA binding"/>
    <property type="evidence" value="ECO:0007669"/>
    <property type="project" value="TreeGrafter"/>
</dbReference>
<feature type="domain" description="C2H2-type" evidence="9">
    <location>
        <begin position="329"/>
        <end position="351"/>
    </location>
</feature>
<dbReference type="Proteomes" id="UP000037510">
    <property type="component" value="Unassembled WGS sequence"/>
</dbReference>
<feature type="domain" description="C2H2-type" evidence="9">
    <location>
        <begin position="413"/>
        <end position="434"/>
    </location>
</feature>
<dbReference type="InterPro" id="IPR036236">
    <property type="entry name" value="Znf_C2H2_sf"/>
</dbReference>
<dbReference type="Gene3D" id="3.30.160.60">
    <property type="entry name" value="Classic Zinc Finger"/>
    <property type="match status" value="3"/>
</dbReference>
<keyword evidence="4 7" id="KW-0863">Zinc-finger</keyword>
<dbReference type="InterPro" id="IPR013087">
    <property type="entry name" value="Znf_C2H2_type"/>
</dbReference>
<keyword evidence="6" id="KW-0539">Nucleus</keyword>
<dbReference type="FunFam" id="3.30.160.60:FF:000688">
    <property type="entry name" value="zinc finger protein 197 isoform X1"/>
    <property type="match status" value="1"/>
</dbReference>
<evidence type="ECO:0000256" key="8">
    <source>
        <dbReference type="PROSITE-ProRule" id="PRU01263"/>
    </source>
</evidence>
<dbReference type="STRING" id="104452.A0A0L7KQ58"/>
<gene>
    <name evidence="11" type="ORF">OBRU01_23099</name>
</gene>
<dbReference type="SMART" id="SM00868">
    <property type="entry name" value="zf-AD"/>
    <property type="match status" value="1"/>
</dbReference>
<dbReference type="PROSITE" id="PS51915">
    <property type="entry name" value="ZAD"/>
    <property type="match status" value="1"/>
</dbReference>
<dbReference type="GO" id="GO:0000981">
    <property type="term" value="F:DNA-binding transcription factor activity, RNA polymerase II-specific"/>
    <property type="evidence" value="ECO:0007669"/>
    <property type="project" value="TreeGrafter"/>
</dbReference>
<dbReference type="FunFam" id="3.30.160.60:FF:000425">
    <property type="entry name" value="PLAG1 like zinc finger 1"/>
    <property type="match status" value="1"/>
</dbReference>
<dbReference type="GO" id="GO:0005634">
    <property type="term" value="C:nucleus"/>
    <property type="evidence" value="ECO:0007669"/>
    <property type="project" value="UniProtKB-SubCell"/>
</dbReference>
<feature type="binding site" evidence="8">
    <location>
        <position position="164"/>
    </location>
    <ligand>
        <name>Zn(2+)</name>
        <dbReference type="ChEBI" id="CHEBI:29105"/>
    </ligand>
</feature>
<protein>
    <submittedName>
        <fullName evidence="11">Putative paramyosin</fullName>
    </submittedName>
</protein>
<dbReference type="SMART" id="SM00355">
    <property type="entry name" value="ZnF_C2H2"/>
    <property type="match status" value="5"/>
</dbReference>
<dbReference type="GO" id="GO:0008270">
    <property type="term" value="F:zinc ion binding"/>
    <property type="evidence" value="ECO:0007669"/>
    <property type="project" value="UniProtKB-UniRule"/>
</dbReference>
<evidence type="ECO:0000259" key="9">
    <source>
        <dbReference type="PROSITE" id="PS50157"/>
    </source>
</evidence>
<dbReference type="PANTHER" id="PTHR24381">
    <property type="entry name" value="ZINC FINGER PROTEIN"/>
    <property type="match status" value="1"/>
</dbReference>
<feature type="domain" description="C2H2-type" evidence="9">
    <location>
        <begin position="385"/>
        <end position="412"/>
    </location>
</feature>
<dbReference type="Gene3D" id="3.40.1800.20">
    <property type="match status" value="1"/>
</dbReference>
<dbReference type="PANTHER" id="PTHR24381:SF393">
    <property type="entry name" value="CHROMATIN-LINKED ADAPTOR FOR MSL PROTEINS, ISOFORM B"/>
    <property type="match status" value="1"/>
</dbReference>
<dbReference type="SUPFAM" id="SSF57667">
    <property type="entry name" value="beta-beta-alpha zinc fingers"/>
    <property type="match status" value="2"/>
</dbReference>
<evidence type="ECO:0000256" key="4">
    <source>
        <dbReference type="ARBA" id="ARBA00022771"/>
    </source>
</evidence>
<feature type="binding site" evidence="8">
    <location>
        <position position="201"/>
    </location>
    <ligand>
        <name>Zn(2+)</name>
        <dbReference type="ChEBI" id="CHEBI:29105"/>
    </ligand>
</feature>
<keyword evidence="12" id="KW-1185">Reference proteome</keyword>
<organism evidence="11 12">
    <name type="scientific">Operophtera brumata</name>
    <name type="common">Winter moth</name>
    <name type="synonym">Phalaena brumata</name>
    <dbReference type="NCBI Taxonomy" id="104452"/>
    <lineage>
        <taxon>Eukaryota</taxon>
        <taxon>Metazoa</taxon>
        <taxon>Ecdysozoa</taxon>
        <taxon>Arthropoda</taxon>
        <taxon>Hexapoda</taxon>
        <taxon>Insecta</taxon>
        <taxon>Pterygota</taxon>
        <taxon>Neoptera</taxon>
        <taxon>Endopterygota</taxon>
        <taxon>Lepidoptera</taxon>
        <taxon>Glossata</taxon>
        <taxon>Ditrysia</taxon>
        <taxon>Geometroidea</taxon>
        <taxon>Geometridae</taxon>
        <taxon>Larentiinae</taxon>
        <taxon>Operophtera</taxon>
    </lineage>
</organism>
<evidence type="ECO:0000259" key="10">
    <source>
        <dbReference type="PROSITE" id="PS51915"/>
    </source>
</evidence>
<evidence type="ECO:0000256" key="5">
    <source>
        <dbReference type="ARBA" id="ARBA00022833"/>
    </source>
</evidence>
<name>A0A0L7KQ58_OPEBR</name>
<comment type="subcellular location">
    <subcellularLocation>
        <location evidence="1">Nucleus</location>
    </subcellularLocation>
</comment>
<dbReference type="PROSITE" id="PS00028">
    <property type="entry name" value="ZINC_FINGER_C2H2_1"/>
    <property type="match status" value="3"/>
</dbReference>
<feature type="non-terminal residue" evidence="11">
    <location>
        <position position="434"/>
    </location>
</feature>
<comment type="caution">
    <text evidence="11">The sequence shown here is derived from an EMBL/GenBank/DDBJ whole genome shotgun (WGS) entry which is preliminary data.</text>
</comment>
<dbReference type="AlphaFoldDB" id="A0A0L7KQ58"/>
<evidence type="ECO:0000256" key="1">
    <source>
        <dbReference type="ARBA" id="ARBA00004123"/>
    </source>
</evidence>
<dbReference type="SUPFAM" id="SSF57716">
    <property type="entry name" value="Glucocorticoid receptor-like (DNA-binding domain)"/>
    <property type="match status" value="1"/>
</dbReference>
<evidence type="ECO:0000313" key="11">
    <source>
        <dbReference type="EMBL" id="KOB65191.1"/>
    </source>
</evidence>
<evidence type="ECO:0000313" key="12">
    <source>
        <dbReference type="Proteomes" id="UP000037510"/>
    </source>
</evidence>
<feature type="binding site" evidence="8">
    <location>
        <position position="161"/>
    </location>
    <ligand>
        <name>Zn(2+)</name>
        <dbReference type="ChEBI" id="CHEBI:29105"/>
    </ligand>
</feature>
<dbReference type="InterPro" id="IPR012934">
    <property type="entry name" value="Znf_AD"/>
</dbReference>
<feature type="non-terminal residue" evidence="11">
    <location>
        <position position="1"/>
    </location>
</feature>
<sequence>DYQKAKATNNTSWVYYNLFELYLGDGKLSLNPLVDWLEEWVFNFISARTDLEHVFEYSNRDRNEGWSLLDLPEIWSYLCRTFRWKRKFKNKGILTEQWPYYEALEQYTQKPKPPKIEQKRTKQEYHNYDDDYEDDMKLFDLKQKLELKPKYEASFEVNNPCRACADMGARVHIFEHKDGDGTDLAAKLKVEVSDNLPAQICYTCLRELENAYKFRRKCQKADKQLRSSEKKIKLELQESTQEVTFQDDNIADDDTDRTEGLEFEPTKEENVRIISKEEIKSTVKKEKSIRRKKKIRKSRYDYWKICEVCGKNTKNLISHLDTHNIEKKYSCEVCDKKFKFKSGLIIHKAVHDPTPRKTCEVCGKTFHILAQYRKHFVYHANERKFECDTCGKRFNTLDILRVHNMTHTDERPFTCSDCGKTFRTAGCVSRHKRI</sequence>
<dbReference type="EMBL" id="JTDY01007449">
    <property type="protein sequence ID" value="KOB65191.1"/>
    <property type="molecule type" value="Genomic_DNA"/>
</dbReference>
<evidence type="ECO:0000256" key="7">
    <source>
        <dbReference type="PROSITE-ProRule" id="PRU00042"/>
    </source>
</evidence>
<reference evidence="11 12" key="1">
    <citation type="journal article" date="2015" name="Genome Biol. Evol.">
        <title>The genome of winter moth (Operophtera brumata) provides a genomic perspective on sexual dimorphism and phenology.</title>
        <authorList>
            <person name="Derks M.F."/>
            <person name="Smit S."/>
            <person name="Salis L."/>
            <person name="Schijlen E."/>
            <person name="Bossers A."/>
            <person name="Mateman C."/>
            <person name="Pijl A.S."/>
            <person name="de Ridder D."/>
            <person name="Groenen M.A."/>
            <person name="Visser M.E."/>
            <person name="Megens H.J."/>
        </authorList>
    </citation>
    <scope>NUCLEOTIDE SEQUENCE [LARGE SCALE GENOMIC DNA]</scope>
    <source>
        <strain evidence="11">WM2013NL</strain>
        <tissue evidence="11">Head and thorax</tissue>
    </source>
</reference>